<gene>
    <name evidence="1" type="ORF">Sm_phiM9_187</name>
</gene>
<name>A0A0F6TGU3_9CAUD</name>
<reference evidence="2" key="2">
    <citation type="submission" date="2015-03" db="EMBL/GenBank/DDBJ databases">
        <title>The genome and structure of Sinorhizobium meliloti phage phiM9.</title>
        <authorList>
            <person name="Johnson M.C."/>
            <person name="Tatum K.B."/>
            <person name="Lynn J.S."/>
            <person name="Brewer T.E."/>
            <person name="Washburn B.K."/>
            <person name="Stroupe M.E."/>
            <person name="Jones K.M."/>
        </authorList>
    </citation>
    <scope>NUCLEOTIDE SEQUENCE [LARGE SCALE GENOMIC DNA]</scope>
</reference>
<keyword evidence="2" id="KW-1185">Reference proteome</keyword>
<reference evidence="1 2" key="1">
    <citation type="journal article" date="2015" name="J. Virol.">
        <title>Sinorhizobium meliloti Phage ?M9 Defines a New Group of T4 Superfamily Phages with Unusual Genomic Features but a Common T=16 Capsid.</title>
        <authorList>
            <person name="Johnson M.C."/>
            <person name="Tatum K.B."/>
            <person name="Lynn J.S."/>
            <person name="Brewer T.E."/>
            <person name="Lu S."/>
            <person name="Washburn B.K."/>
            <person name="Stroupe M.E."/>
            <person name="Jones K.M."/>
        </authorList>
    </citation>
    <scope>NUCLEOTIDE SEQUENCE [LARGE SCALE GENOMIC DNA]</scope>
</reference>
<sequence>MQHEDQMSNVSYTQEELEEFNRLTWTQSSLNNLERIIGRLEMSKFVKEHSKEKCDAMWEEIKKREADKD</sequence>
<dbReference type="KEGG" id="vg:26517866"/>
<evidence type="ECO:0000313" key="1">
    <source>
        <dbReference type="EMBL" id="AKE44814.1"/>
    </source>
</evidence>
<organism evidence="1 2">
    <name type="scientific">Sinorhizobium phage phiM9</name>
    <dbReference type="NCBI Taxonomy" id="1636182"/>
    <lineage>
        <taxon>Viruses</taxon>
        <taxon>Duplodnaviria</taxon>
        <taxon>Heunggongvirae</taxon>
        <taxon>Uroviricota</taxon>
        <taxon>Caudoviricetes</taxon>
        <taxon>Pootjesviridae</taxon>
        <taxon>Emnonavirus</taxon>
        <taxon>Emnonavirus phiM9</taxon>
    </lineage>
</organism>
<proteinExistence type="predicted"/>
<dbReference type="RefSeq" id="YP_009189568.1">
    <property type="nucleotide sequence ID" value="NC_028676.1"/>
</dbReference>
<evidence type="ECO:0000313" key="2">
    <source>
        <dbReference type="Proteomes" id="UP000033804"/>
    </source>
</evidence>
<protein>
    <submittedName>
        <fullName evidence="1">Uncharacterized protein</fullName>
    </submittedName>
</protein>
<dbReference type="EMBL" id="KP881232">
    <property type="protein sequence ID" value="AKE44814.1"/>
    <property type="molecule type" value="Genomic_DNA"/>
</dbReference>
<dbReference type="Proteomes" id="UP000033804">
    <property type="component" value="Segment"/>
</dbReference>
<dbReference type="GeneID" id="26517866"/>
<accession>A0A0F6TGU3</accession>